<organism evidence="1 2">
    <name type="scientific">Bryocella elongata</name>
    <dbReference type="NCBI Taxonomy" id="863522"/>
    <lineage>
        <taxon>Bacteria</taxon>
        <taxon>Pseudomonadati</taxon>
        <taxon>Acidobacteriota</taxon>
        <taxon>Terriglobia</taxon>
        <taxon>Terriglobales</taxon>
        <taxon>Acidobacteriaceae</taxon>
        <taxon>Bryocella</taxon>
    </lineage>
</organism>
<dbReference type="EMBL" id="FNVA01000003">
    <property type="protein sequence ID" value="SEG19868.1"/>
    <property type="molecule type" value="Genomic_DNA"/>
</dbReference>
<evidence type="ECO:0000313" key="2">
    <source>
        <dbReference type="Proteomes" id="UP000236728"/>
    </source>
</evidence>
<dbReference type="Proteomes" id="UP000236728">
    <property type="component" value="Unassembled WGS sequence"/>
</dbReference>
<sequence>MQNAKDTFYEVLQGRLAAINPERTVVLRGVTRPGVEVVENEMVNAFSLPDCFRVEWGAVSIESEGAMPVVAMECVVGYETAGTALNAGMDRGRALAAMDGELLAAVNTCPHNTVKMNYSGLEQGKAASAMGTSVWWGPVSFGKQVLKKDRVGRVASVMVMSYQEAGEL</sequence>
<accession>A0A1H5Y7F2</accession>
<evidence type="ECO:0000313" key="1">
    <source>
        <dbReference type="EMBL" id="SEG19868.1"/>
    </source>
</evidence>
<protein>
    <submittedName>
        <fullName evidence="1">Uncharacterized protein</fullName>
    </submittedName>
</protein>
<keyword evidence="2" id="KW-1185">Reference proteome</keyword>
<name>A0A1H5Y7F2_9BACT</name>
<dbReference type="RefSeq" id="WP_103933041.1">
    <property type="nucleotide sequence ID" value="NZ_FNVA01000003.1"/>
</dbReference>
<gene>
    <name evidence="1" type="ORF">SAMN05421819_2158</name>
</gene>
<proteinExistence type="predicted"/>
<dbReference type="OrthoDB" id="118259at2"/>
<dbReference type="AlphaFoldDB" id="A0A1H5Y7F2"/>
<reference evidence="1 2" key="1">
    <citation type="submission" date="2016-10" db="EMBL/GenBank/DDBJ databases">
        <authorList>
            <person name="de Groot N.N."/>
        </authorList>
    </citation>
    <scope>NUCLEOTIDE SEQUENCE [LARGE SCALE GENOMIC DNA]</scope>
    <source>
        <strain evidence="1 2">DSM 22489</strain>
    </source>
</reference>